<proteinExistence type="predicted"/>
<dbReference type="InterPro" id="IPR008258">
    <property type="entry name" value="Transglycosylase_SLT_dom_1"/>
</dbReference>
<evidence type="ECO:0000259" key="2">
    <source>
        <dbReference type="Pfam" id="PF01464"/>
    </source>
</evidence>
<evidence type="ECO:0000256" key="1">
    <source>
        <dbReference type="SAM" id="MobiDB-lite"/>
    </source>
</evidence>
<dbReference type="EMBL" id="JBBKZT010000032">
    <property type="protein sequence ID" value="MEJ8852147.1"/>
    <property type="molecule type" value="Genomic_DNA"/>
</dbReference>
<gene>
    <name evidence="3" type="ORF">WKW82_36335</name>
</gene>
<feature type="domain" description="Transglycosylase SLT" evidence="2">
    <location>
        <begin position="9"/>
        <end position="131"/>
    </location>
</feature>
<protein>
    <submittedName>
        <fullName evidence="3">Lytic transglycosylase domain-containing protein</fullName>
    </submittedName>
</protein>
<dbReference type="InterPro" id="IPR023346">
    <property type="entry name" value="Lysozyme-like_dom_sf"/>
</dbReference>
<feature type="compositionally biased region" description="Basic and acidic residues" evidence="1">
    <location>
        <begin position="189"/>
        <end position="205"/>
    </location>
</feature>
<organism evidence="3 4">
    <name type="scientific">Variovorax rhizosphaerae</name>
    <dbReference type="NCBI Taxonomy" id="1836200"/>
    <lineage>
        <taxon>Bacteria</taxon>
        <taxon>Pseudomonadati</taxon>
        <taxon>Pseudomonadota</taxon>
        <taxon>Betaproteobacteria</taxon>
        <taxon>Burkholderiales</taxon>
        <taxon>Comamonadaceae</taxon>
        <taxon>Variovorax</taxon>
    </lineage>
</organism>
<sequence>MQVDALLQECAPQVSPVLMQALVRTESAWQPFAIGMDKAQVVVKQPASLPEAVAMAKELAATGRKFSVGLAQIHVSNVALYGMTWEQAFDACQNLAVGQKILWNFYHRASAAGYSGVAAIWAALRGYNSGGVGRAISDEYANRIFAYMSSAPPQVQIGGGESSAKPAAQATAVAFTAAATPVNSGRTRRPSEALEIFEKTKPTGF</sequence>
<reference evidence="3 4" key="1">
    <citation type="submission" date="2024-03" db="EMBL/GenBank/DDBJ databases">
        <title>Novel species of the genus Variovorax.</title>
        <authorList>
            <person name="Liu Q."/>
            <person name="Xin Y.-H."/>
        </authorList>
    </citation>
    <scope>NUCLEOTIDE SEQUENCE [LARGE SCALE GENOMIC DNA]</scope>
    <source>
        <strain evidence="3 4">KACC 18900</strain>
    </source>
</reference>
<comment type="caution">
    <text evidence="3">The sequence shown here is derived from an EMBL/GenBank/DDBJ whole genome shotgun (WGS) entry which is preliminary data.</text>
</comment>
<evidence type="ECO:0000313" key="4">
    <source>
        <dbReference type="Proteomes" id="UP001385892"/>
    </source>
</evidence>
<dbReference type="Proteomes" id="UP001385892">
    <property type="component" value="Unassembled WGS sequence"/>
</dbReference>
<dbReference type="SUPFAM" id="SSF53955">
    <property type="entry name" value="Lysozyme-like"/>
    <property type="match status" value="1"/>
</dbReference>
<dbReference type="Pfam" id="PF01464">
    <property type="entry name" value="SLT"/>
    <property type="match status" value="1"/>
</dbReference>
<name>A0ABU8WX84_9BURK</name>
<dbReference type="Gene3D" id="1.10.530.10">
    <property type="match status" value="1"/>
</dbReference>
<feature type="region of interest" description="Disordered" evidence="1">
    <location>
        <begin position="181"/>
        <end position="205"/>
    </location>
</feature>
<dbReference type="RefSeq" id="WP_340348038.1">
    <property type="nucleotide sequence ID" value="NZ_JBBKZT010000032.1"/>
</dbReference>
<evidence type="ECO:0000313" key="3">
    <source>
        <dbReference type="EMBL" id="MEJ8852147.1"/>
    </source>
</evidence>
<keyword evidence="4" id="KW-1185">Reference proteome</keyword>
<dbReference type="CDD" id="cd16892">
    <property type="entry name" value="LT_VirB1-like"/>
    <property type="match status" value="1"/>
</dbReference>
<accession>A0ABU8WX84</accession>